<evidence type="ECO:0000313" key="3">
    <source>
        <dbReference type="EMBL" id="MBB3140619.1"/>
    </source>
</evidence>
<dbReference type="NCBIfam" id="NF037995">
    <property type="entry name" value="TRAP_S1"/>
    <property type="match status" value="1"/>
</dbReference>
<keyword evidence="4" id="KW-1185">Reference proteome</keyword>
<dbReference type="GO" id="GO:0055085">
    <property type="term" value="P:transmembrane transport"/>
    <property type="evidence" value="ECO:0007669"/>
    <property type="project" value="InterPro"/>
</dbReference>
<evidence type="ECO:0000256" key="2">
    <source>
        <dbReference type="SAM" id="SignalP"/>
    </source>
</evidence>
<dbReference type="InterPro" id="IPR038404">
    <property type="entry name" value="TRAP_DctP_sf"/>
</dbReference>
<organism evidence="3 4">
    <name type="scientific">Halomonas organivorans</name>
    <dbReference type="NCBI Taxonomy" id="257772"/>
    <lineage>
        <taxon>Bacteria</taxon>
        <taxon>Pseudomonadati</taxon>
        <taxon>Pseudomonadota</taxon>
        <taxon>Gammaproteobacteria</taxon>
        <taxon>Oceanospirillales</taxon>
        <taxon>Halomonadaceae</taxon>
        <taxon>Halomonas</taxon>
    </lineage>
</organism>
<dbReference type="Proteomes" id="UP000525987">
    <property type="component" value="Unassembled WGS sequence"/>
</dbReference>
<gene>
    <name evidence="3" type="ORF">FHR96_001484</name>
</gene>
<dbReference type="RefSeq" id="WP_183387017.1">
    <property type="nucleotide sequence ID" value="NZ_JACHXM010000005.1"/>
</dbReference>
<dbReference type="EMBL" id="JACHXM010000005">
    <property type="protein sequence ID" value="MBB3140619.1"/>
    <property type="molecule type" value="Genomic_DNA"/>
</dbReference>
<dbReference type="InterPro" id="IPR018389">
    <property type="entry name" value="DctP_fam"/>
</dbReference>
<keyword evidence="1 2" id="KW-0732">Signal</keyword>
<dbReference type="Gene3D" id="3.40.190.170">
    <property type="entry name" value="Bacterial extracellular solute-binding protein, family 7"/>
    <property type="match status" value="1"/>
</dbReference>
<evidence type="ECO:0000313" key="4">
    <source>
        <dbReference type="Proteomes" id="UP000525987"/>
    </source>
</evidence>
<dbReference type="PANTHER" id="PTHR33376:SF15">
    <property type="entry name" value="BLL6794 PROTEIN"/>
    <property type="match status" value="1"/>
</dbReference>
<name>A0A7W5BXH2_9GAMM</name>
<dbReference type="PANTHER" id="PTHR33376">
    <property type="match status" value="1"/>
</dbReference>
<protein>
    <submittedName>
        <fullName evidence="3">Tripartite ATP-independent transporter DctP family solute receptor</fullName>
    </submittedName>
</protein>
<feature type="signal peptide" evidence="2">
    <location>
        <begin position="1"/>
        <end position="29"/>
    </location>
</feature>
<comment type="caution">
    <text evidence="3">The sequence shown here is derived from an EMBL/GenBank/DDBJ whole genome shotgun (WGS) entry which is preliminary data.</text>
</comment>
<sequence>MKTPSFKPSGIARAVLLASTLGAASAAHAVDLNLVLLANEQDEEYDAAQVFENYVESRTGGEVNVNIFVGPQLCGSANECFEAMQAGIVDLFTATAGGVAGIYPPIQGMDIPYTFPDDRTAMGMLSDPELTDYLRGEILESTGGGIRLMTMTQTGGWRNFANAEHEIRSPADVEGLRFRTIESEIQQRLVREMGGSPTPLPWLEVYTGLQTGVVDGTKNSISDITNMNFQEVLKYITLDGHAYMASMWLMGNQKFESLSAEQQRVVADAAALMGVVQFGMQPRKELEAYAAWRESGGELYTPTEEEMEQFRSYAAPIRDWYLENYGEQGQEFLSELEAARDRAAERVAADRASALQ</sequence>
<accession>A0A7W5BXH2</accession>
<dbReference type="CDD" id="cd13677">
    <property type="entry name" value="PBP2_TRAP_SBP_like_6"/>
    <property type="match status" value="1"/>
</dbReference>
<dbReference type="AlphaFoldDB" id="A0A7W5BXH2"/>
<feature type="chain" id="PRO_5030799151" evidence="2">
    <location>
        <begin position="30"/>
        <end position="356"/>
    </location>
</feature>
<proteinExistence type="predicted"/>
<dbReference type="Pfam" id="PF03480">
    <property type="entry name" value="DctP"/>
    <property type="match status" value="1"/>
</dbReference>
<keyword evidence="3" id="KW-0675">Receptor</keyword>
<evidence type="ECO:0000256" key="1">
    <source>
        <dbReference type="ARBA" id="ARBA00022729"/>
    </source>
</evidence>
<reference evidence="3 4" key="1">
    <citation type="submission" date="2020-08" db="EMBL/GenBank/DDBJ databases">
        <title>Genomic Encyclopedia of Type Strains, Phase III (KMG-III): the genomes of soil and plant-associated and newly described type strains.</title>
        <authorList>
            <person name="Whitman W."/>
        </authorList>
    </citation>
    <scope>NUCLEOTIDE SEQUENCE [LARGE SCALE GENOMIC DNA]</scope>
    <source>
        <strain evidence="3 4">CECT 5995</strain>
    </source>
</reference>